<keyword evidence="10" id="KW-1185">Reference proteome</keyword>
<protein>
    <recommendedName>
        <fullName evidence="7">Palmitoyltransferase</fullName>
        <ecNumber evidence="7">2.3.1.225</ecNumber>
    </recommendedName>
</protein>
<dbReference type="OrthoDB" id="302728at2759"/>
<feature type="transmembrane region" description="Helical" evidence="7">
    <location>
        <begin position="6"/>
        <end position="29"/>
    </location>
</feature>
<dbReference type="Proteomes" id="UP000812440">
    <property type="component" value="Chromosome 4"/>
</dbReference>
<evidence type="ECO:0000256" key="5">
    <source>
        <dbReference type="ARBA" id="ARBA00023136"/>
    </source>
</evidence>
<evidence type="ECO:0000313" key="9">
    <source>
        <dbReference type="EMBL" id="KAG8437851.1"/>
    </source>
</evidence>
<reference evidence="9" key="1">
    <citation type="thesis" date="2020" institute="ProQuest LLC" country="789 East Eisenhower Parkway, Ann Arbor, MI, USA">
        <title>Comparative Genomics and Chromosome Evolution.</title>
        <authorList>
            <person name="Mudd A.B."/>
        </authorList>
    </citation>
    <scope>NUCLEOTIDE SEQUENCE</scope>
    <source>
        <strain evidence="9">Female2</strain>
        <tissue evidence="9">Blood</tissue>
    </source>
</reference>
<evidence type="ECO:0000256" key="6">
    <source>
        <dbReference type="ARBA" id="ARBA00023315"/>
    </source>
</evidence>
<name>A0A8T2J5D9_9PIPI</name>
<comment type="catalytic activity">
    <reaction evidence="7">
        <text>L-cysteinyl-[protein] + hexadecanoyl-CoA = S-hexadecanoyl-L-cysteinyl-[protein] + CoA</text>
        <dbReference type="Rhea" id="RHEA:36683"/>
        <dbReference type="Rhea" id="RHEA-COMP:10131"/>
        <dbReference type="Rhea" id="RHEA-COMP:11032"/>
        <dbReference type="ChEBI" id="CHEBI:29950"/>
        <dbReference type="ChEBI" id="CHEBI:57287"/>
        <dbReference type="ChEBI" id="CHEBI:57379"/>
        <dbReference type="ChEBI" id="CHEBI:74151"/>
        <dbReference type="EC" id="2.3.1.225"/>
    </reaction>
</comment>
<evidence type="ECO:0000256" key="2">
    <source>
        <dbReference type="ARBA" id="ARBA00022679"/>
    </source>
</evidence>
<sequence length="279" mass="32311">MKKGTWDPAVVFPVCMTCVLVSSVTLEVFYLILTNSGNEQMVLLVLTTYLVFNVIGNMIKFVQTNSTIKGVFLEHGIMGQGWAYCYSCQTHVPPRCHHCFDCNICVLRRDHHCTLLGKCVGHSNYRYFFCTLLHGWLALLFATFLNAEIFMELLHEGFGFHSFFLLLMPWMMLVTGQVTVAAFIFAFVADTCVIGFLFCFAFFTMHSVLLYHGSTTKEWFAGHTKEDYDLGWKRNFKEYLGERWYLVWISPWVYSRIPGNGINFQRRLDTENFFKSADL</sequence>
<dbReference type="InterPro" id="IPR001594">
    <property type="entry name" value="Palmitoyltrfase_DHHC"/>
</dbReference>
<dbReference type="AlphaFoldDB" id="A0A8T2J5D9"/>
<comment type="caution">
    <text evidence="9">The sequence shown here is derived from an EMBL/GenBank/DDBJ whole genome shotgun (WGS) entry which is preliminary data.</text>
</comment>
<keyword evidence="6 7" id="KW-0012">Acyltransferase</keyword>
<dbReference type="PANTHER" id="PTHR12246">
    <property type="entry name" value="PALMITOYLTRANSFERASE ZDHHC16"/>
    <property type="match status" value="1"/>
</dbReference>
<keyword evidence="5 7" id="KW-0472">Membrane</keyword>
<evidence type="ECO:0000256" key="4">
    <source>
        <dbReference type="ARBA" id="ARBA00022989"/>
    </source>
</evidence>
<dbReference type="EMBL" id="JAACNH010000007">
    <property type="protein sequence ID" value="KAG8437851.1"/>
    <property type="molecule type" value="Genomic_DNA"/>
</dbReference>
<comment type="subcellular location">
    <subcellularLocation>
        <location evidence="1">Membrane</location>
        <topology evidence="1">Multi-pass membrane protein</topology>
    </subcellularLocation>
</comment>
<gene>
    <name evidence="9" type="ORF">GDO86_008521</name>
</gene>
<dbReference type="InterPro" id="IPR039859">
    <property type="entry name" value="PFA4/ZDH16/20/ERF2-like"/>
</dbReference>
<evidence type="ECO:0000256" key="7">
    <source>
        <dbReference type="RuleBase" id="RU079119"/>
    </source>
</evidence>
<evidence type="ECO:0000256" key="3">
    <source>
        <dbReference type="ARBA" id="ARBA00022692"/>
    </source>
</evidence>
<proteinExistence type="inferred from homology"/>
<keyword evidence="3 7" id="KW-0812">Transmembrane</keyword>
<keyword evidence="2 7" id="KW-0808">Transferase</keyword>
<dbReference type="Pfam" id="PF01529">
    <property type="entry name" value="DHHC"/>
    <property type="match status" value="1"/>
</dbReference>
<evidence type="ECO:0000256" key="1">
    <source>
        <dbReference type="ARBA" id="ARBA00004141"/>
    </source>
</evidence>
<feature type="domain" description="Palmitoyltransferase DHHC" evidence="8">
    <location>
        <begin position="83"/>
        <end position="220"/>
    </location>
</feature>
<keyword evidence="4 7" id="KW-1133">Transmembrane helix</keyword>
<comment type="similarity">
    <text evidence="7">Belongs to the DHHC palmitoyltransferase family.</text>
</comment>
<organism evidence="9 10">
    <name type="scientific">Hymenochirus boettgeri</name>
    <name type="common">Congo dwarf clawed frog</name>
    <dbReference type="NCBI Taxonomy" id="247094"/>
    <lineage>
        <taxon>Eukaryota</taxon>
        <taxon>Metazoa</taxon>
        <taxon>Chordata</taxon>
        <taxon>Craniata</taxon>
        <taxon>Vertebrata</taxon>
        <taxon>Euteleostomi</taxon>
        <taxon>Amphibia</taxon>
        <taxon>Batrachia</taxon>
        <taxon>Anura</taxon>
        <taxon>Pipoidea</taxon>
        <taxon>Pipidae</taxon>
        <taxon>Pipinae</taxon>
        <taxon>Hymenochirus</taxon>
    </lineage>
</organism>
<feature type="transmembrane region" description="Helical" evidence="7">
    <location>
        <begin position="125"/>
        <end position="145"/>
    </location>
</feature>
<dbReference type="GO" id="GO:0016020">
    <property type="term" value="C:membrane"/>
    <property type="evidence" value="ECO:0007669"/>
    <property type="project" value="UniProtKB-SubCell"/>
</dbReference>
<feature type="transmembrane region" description="Helical" evidence="7">
    <location>
        <begin position="41"/>
        <end position="59"/>
    </location>
</feature>
<dbReference type="GO" id="GO:0019706">
    <property type="term" value="F:protein-cysteine S-palmitoyltransferase activity"/>
    <property type="evidence" value="ECO:0007669"/>
    <property type="project" value="UniProtKB-EC"/>
</dbReference>
<accession>A0A8T2J5D9</accession>
<dbReference type="EC" id="2.3.1.225" evidence="7"/>
<evidence type="ECO:0000259" key="8">
    <source>
        <dbReference type="Pfam" id="PF01529"/>
    </source>
</evidence>
<comment type="domain">
    <text evidence="7">The DHHC domain is required for palmitoyltransferase activity.</text>
</comment>
<evidence type="ECO:0000313" key="10">
    <source>
        <dbReference type="Proteomes" id="UP000812440"/>
    </source>
</evidence>
<dbReference type="PROSITE" id="PS50216">
    <property type="entry name" value="DHHC"/>
    <property type="match status" value="1"/>
</dbReference>